<organism evidence="2 3">
    <name type="scientific">Pleionea mediterranea</name>
    <dbReference type="NCBI Taxonomy" id="523701"/>
    <lineage>
        <taxon>Bacteria</taxon>
        <taxon>Pseudomonadati</taxon>
        <taxon>Pseudomonadota</taxon>
        <taxon>Gammaproteobacteria</taxon>
        <taxon>Oceanospirillales</taxon>
        <taxon>Pleioneaceae</taxon>
        <taxon>Pleionea</taxon>
    </lineage>
</organism>
<dbReference type="InterPro" id="IPR029044">
    <property type="entry name" value="Nucleotide-diphossugar_trans"/>
</dbReference>
<feature type="domain" description="Glycosyltransferase 2-like" evidence="1">
    <location>
        <begin position="120"/>
        <end position="187"/>
    </location>
</feature>
<keyword evidence="3" id="KW-1185">Reference proteome</keyword>
<proteinExistence type="predicted"/>
<comment type="caution">
    <text evidence="2">The sequence shown here is derived from an EMBL/GenBank/DDBJ whole genome shotgun (WGS) entry which is preliminary data.</text>
</comment>
<dbReference type="Gene3D" id="3.90.550.10">
    <property type="entry name" value="Spore Coat Polysaccharide Biosynthesis Protein SpsA, Chain A"/>
    <property type="match status" value="1"/>
</dbReference>
<protein>
    <submittedName>
        <fullName evidence="2">Glycosyl transferase family 2</fullName>
    </submittedName>
</protein>
<dbReference type="AlphaFoldDB" id="A0A316FY25"/>
<dbReference type="GO" id="GO:0016740">
    <property type="term" value="F:transferase activity"/>
    <property type="evidence" value="ECO:0007669"/>
    <property type="project" value="UniProtKB-KW"/>
</dbReference>
<sequence>MTNTPMPEIKSFKKRWYDEAASLFYRIASAGTLPPSWFRDALPPEKKRSKVSGPLTLEMVSHCWNYSHLLAYQLSSYCLFPPTKTQLTVTVFYCPEDKATEKLLNFFSTQEVVNVTWNWQPLSRTQLFRRSIGRNHAAKHTKADWIWFTDCDILFREGCLDALSEELQDVTTSLVFPRHESTTSMLDDDNPLLKQGAEPAVVDIDTSDFTQHSRDKAKGAFQIVHGDVARAIGYCDKIRLYQTEEHSWRKTYEDKVFRWLLGSRGTPVDIPNVFQIRHVSKGRYKENSKVSELRSKIRHLQE</sequence>
<name>A0A316FY25_9GAMM</name>
<keyword evidence="2" id="KW-0808">Transferase</keyword>
<evidence type="ECO:0000313" key="3">
    <source>
        <dbReference type="Proteomes" id="UP000245790"/>
    </source>
</evidence>
<gene>
    <name evidence="2" type="ORF">C8D97_10252</name>
</gene>
<dbReference type="SUPFAM" id="SSF53448">
    <property type="entry name" value="Nucleotide-diphospho-sugar transferases"/>
    <property type="match status" value="1"/>
</dbReference>
<evidence type="ECO:0000259" key="1">
    <source>
        <dbReference type="Pfam" id="PF00535"/>
    </source>
</evidence>
<reference evidence="2 3" key="1">
    <citation type="submission" date="2018-05" db="EMBL/GenBank/DDBJ databases">
        <title>Genomic Encyclopedia of Type Strains, Phase IV (KMG-IV): sequencing the most valuable type-strain genomes for metagenomic binning, comparative biology and taxonomic classification.</title>
        <authorList>
            <person name="Goeker M."/>
        </authorList>
    </citation>
    <scope>NUCLEOTIDE SEQUENCE [LARGE SCALE GENOMIC DNA]</scope>
    <source>
        <strain evidence="2 3">DSM 25350</strain>
    </source>
</reference>
<accession>A0A316FY25</accession>
<dbReference type="Proteomes" id="UP000245790">
    <property type="component" value="Unassembled WGS sequence"/>
</dbReference>
<dbReference type="EMBL" id="QGGU01000002">
    <property type="protein sequence ID" value="PWK53664.1"/>
    <property type="molecule type" value="Genomic_DNA"/>
</dbReference>
<evidence type="ECO:0000313" key="2">
    <source>
        <dbReference type="EMBL" id="PWK53664.1"/>
    </source>
</evidence>
<dbReference type="Pfam" id="PF00535">
    <property type="entry name" value="Glycos_transf_2"/>
    <property type="match status" value="1"/>
</dbReference>
<dbReference type="CDD" id="cd00761">
    <property type="entry name" value="Glyco_tranf_GTA_type"/>
    <property type="match status" value="1"/>
</dbReference>
<dbReference type="InterPro" id="IPR001173">
    <property type="entry name" value="Glyco_trans_2-like"/>
</dbReference>